<dbReference type="HOGENOM" id="CLU_028200_25_4_1"/>
<protein>
    <recommendedName>
        <fullName evidence="7">Rhodopsin domain-containing protein</fullName>
    </recommendedName>
</protein>
<evidence type="ECO:0000313" key="8">
    <source>
        <dbReference type="EMBL" id="AEO58381.1"/>
    </source>
</evidence>
<evidence type="ECO:0000256" key="5">
    <source>
        <dbReference type="ARBA" id="ARBA00038359"/>
    </source>
</evidence>
<evidence type="ECO:0000256" key="3">
    <source>
        <dbReference type="ARBA" id="ARBA00022989"/>
    </source>
</evidence>
<evidence type="ECO:0000256" key="2">
    <source>
        <dbReference type="ARBA" id="ARBA00022692"/>
    </source>
</evidence>
<sequence>MRFSWPPPNYTNPVSRGPTLLIVESITLSIALLSLGLRFGWDDWLMVGSAVFGTSVATCVVLAFVRYGWDVHVWDLTESKMISGRQVSLAVQALFVPATSLAKLSTSEVAAMVFVVVLNIVFLIVLFTECIDYDCVSEAGTLLAQASTTALADFSVWVLPMPWLYRAKLPLRQCLAVITLFSFGLLVVVAASIRTYWIHFVVQET</sequence>
<dbReference type="eggNOG" id="ENOG502SMK9">
    <property type="taxonomic scope" value="Eukaryota"/>
</dbReference>
<feature type="domain" description="Rhodopsin" evidence="7">
    <location>
        <begin position="35"/>
        <end position="105"/>
    </location>
</feature>
<dbReference type="GeneID" id="11509738"/>
<dbReference type="InterPro" id="IPR052337">
    <property type="entry name" value="SAT4-like"/>
</dbReference>
<dbReference type="InParanoid" id="G2QDS0"/>
<feature type="transmembrane region" description="Helical" evidence="6">
    <location>
        <begin position="175"/>
        <end position="197"/>
    </location>
</feature>
<dbReference type="OMA" id="DWLMLAT"/>
<organism evidence="8 9">
    <name type="scientific">Thermothelomyces thermophilus (strain ATCC 42464 / BCRC 31852 / DSM 1799)</name>
    <name type="common">Sporotrichum thermophile</name>
    <dbReference type="NCBI Taxonomy" id="573729"/>
    <lineage>
        <taxon>Eukaryota</taxon>
        <taxon>Fungi</taxon>
        <taxon>Dikarya</taxon>
        <taxon>Ascomycota</taxon>
        <taxon>Pezizomycotina</taxon>
        <taxon>Sordariomycetes</taxon>
        <taxon>Sordariomycetidae</taxon>
        <taxon>Sordariales</taxon>
        <taxon>Chaetomiaceae</taxon>
        <taxon>Thermothelomyces</taxon>
    </lineage>
</organism>
<feature type="transmembrane region" description="Helical" evidence="6">
    <location>
        <begin position="139"/>
        <end position="163"/>
    </location>
</feature>
<keyword evidence="3 6" id="KW-1133">Transmembrane helix</keyword>
<comment type="similarity">
    <text evidence="5">Belongs to the SAT4 family.</text>
</comment>
<proteinExistence type="inferred from homology"/>
<keyword evidence="4 6" id="KW-0472">Membrane</keyword>
<dbReference type="AlphaFoldDB" id="G2QDS0"/>
<dbReference type="RefSeq" id="XP_003663626.1">
    <property type="nucleotide sequence ID" value="XM_003663578.1"/>
</dbReference>
<evidence type="ECO:0000313" key="9">
    <source>
        <dbReference type="Proteomes" id="UP000007322"/>
    </source>
</evidence>
<dbReference type="Proteomes" id="UP000007322">
    <property type="component" value="Chromosome 3"/>
</dbReference>
<evidence type="ECO:0000256" key="6">
    <source>
        <dbReference type="SAM" id="Phobius"/>
    </source>
</evidence>
<evidence type="ECO:0000256" key="1">
    <source>
        <dbReference type="ARBA" id="ARBA00004141"/>
    </source>
</evidence>
<keyword evidence="9" id="KW-1185">Reference proteome</keyword>
<evidence type="ECO:0000256" key="4">
    <source>
        <dbReference type="ARBA" id="ARBA00023136"/>
    </source>
</evidence>
<feature type="transmembrane region" description="Helical" evidence="6">
    <location>
        <begin position="109"/>
        <end position="127"/>
    </location>
</feature>
<dbReference type="OrthoDB" id="3934549at2759"/>
<reference evidence="8 9" key="1">
    <citation type="journal article" date="2011" name="Nat. Biotechnol.">
        <title>Comparative genomic analysis of the thermophilic biomass-degrading fungi Myceliophthora thermophila and Thielavia terrestris.</title>
        <authorList>
            <person name="Berka R.M."/>
            <person name="Grigoriev I.V."/>
            <person name="Otillar R."/>
            <person name="Salamov A."/>
            <person name="Grimwood J."/>
            <person name="Reid I."/>
            <person name="Ishmael N."/>
            <person name="John T."/>
            <person name="Darmond C."/>
            <person name="Moisan M.-C."/>
            <person name="Henrissat B."/>
            <person name="Coutinho P.M."/>
            <person name="Lombard V."/>
            <person name="Natvig D.O."/>
            <person name="Lindquist E."/>
            <person name="Schmutz J."/>
            <person name="Lucas S."/>
            <person name="Harris P."/>
            <person name="Powlowski J."/>
            <person name="Bellemare A."/>
            <person name="Taylor D."/>
            <person name="Butler G."/>
            <person name="de Vries R.P."/>
            <person name="Allijn I.E."/>
            <person name="van den Brink J."/>
            <person name="Ushinsky S."/>
            <person name="Storms R."/>
            <person name="Powell A.J."/>
            <person name="Paulsen I.T."/>
            <person name="Elbourne L.D.H."/>
            <person name="Baker S.E."/>
            <person name="Magnuson J."/>
            <person name="LaBoissiere S."/>
            <person name="Clutterbuck A.J."/>
            <person name="Martinez D."/>
            <person name="Wogulis M."/>
            <person name="de Leon A.L."/>
            <person name="Rey M.W."/>
            <person name="Tsang A."/>
        </authorList>
    </citation>
    <scope>NUCLEOTIDE SEQUENCE [LARGE SCALE GENOMIC DNA]</scope>
    <source>
        <strain evidence="9">ATCC 42464 / BCRC 31852 / DSM 1799</strain>
    </source>
</reference>
<dbReference type="VEuPathDB" id="FungiDB:MYCTH_2118778"/>
<dbReference type="PANTHER" id="PTHR33048">
    <property type="entry name" value="PTH11-LIKE INTEGRAL MEMBRANE PROTEIN (AFU_ORTHOLOGUE AFUA_5G11245)"/>
    <property type="match status" value="1"/>
</dbReference>
<dbReference type="KEGG" id="mtm:MYCTH_2118778"/>
<dbReference type="InterPro" id="IPR049326">
    <property type="entry name" value="Rhodopsin_dom_fungi"/>
</dbReference>
<comment type="subcellular location">
    <subcellularLocation>
        <location evidence="1">Membrane</location>
        <topology evidence="1">Multi-pass membrane protein</topology>
    </subcellularLocation>
</comment>
<feature type="transmembrane region" description="Helical" evidence="6">
    <location>
        <begin position="20"/>
        <end position="37"/>
    </location>
</feature>
<keyword evidence="2 6" id="KW-0812">Transmembrane</keyword>
<accession>G2QDS0</accession>
<name>G2QDS0_THET4</name>
<feature type="domain" description="Rhodopsin" evidence="7">
    <location>
        <begin position="112"/>
        <end position="200"/>
    </location>
</feature>
<gene>
    <name evidence="8" type="ORF">MYCTH_2118778</name>
</gene>
<feature type="transmembrane region" description="Helical" evidence="6">
    <location>
        <begin position="44"/>
        <end position="65"/>
    </location>
</feature>
<dbReference type="GO" id="GO:0016020">
    <property type="term" value="C:membrane"/>
    <property type="evidence" value="ECO:0007669"/>
    <property type="project" value="UniProtKB-SubCell"/>
</dbReference>
<dbReference type="EMBL" id="CP003004">
    <property type="protein sequence ID" value="AEO58381.1"/>
    <property type="molecule type" value="Genomic_DNA"/>
</dbReference>
<dbReference type="PANTHER" id="PTHR33048:SF129">
    <property type="entry name" value="INTEGRAL MEMBRANE PROTEIN-RELATED"/>
    <property type="match status" value="1"/>
</dbReference>
<evidence type="ECO:0000259" key="7">
    <source>
        <dbReference type="Pfam" id="PF20684"/>
    </source>
</evidence>
<dbReference type="Pfam" id="PF20684">
    <property type="entry name" value="Fung_rhodopsin"/>
    <property type="match status" value="2"/>
</dbReference>